<gene>
    <name evidence="2" type="ORF">MCHLO_00927</name>
</gene>
<feature type="region of interest" description="Disordered" evidence="1">
    <location>
        <begin position="475"/>
        <end position="501"/>
    </location>
</feature>
<dbReference type="EMBL" id="DF838741">
    <property type="protein sequence ID" value="GAT43238.1"/>
    <property type="molecule type" value="Genomic_DNA"/>
</dbReference>
<dbReference type="InterPro" id="IPR036322">
    <property type="entry name" value="WD40_repeat_dom_sf"/>
</dbReference>
<keyword evidence="3" id="KW-1185">Reference proteome</keyword>
<evidence type="ECO:0000256" key="1">
    <source>
        <dbReference type="SAM" id="MobiDB-lite"/>
    </source>
</evidence>
<dbReference type="SUPFAM" id="SSF50978">
    <property type="entry name" value="WD40 repeat-like"/>
    <property type="match status" value="1"/>
</dbReference>
<protein>
    <submittedName>
        <fullName evidence="2">WD40 repeat-containing protein</fullName>
    </submittedName>
</protein>
<sequence length="552" mass="60723">MATPTDIVASVVYANAQPLSAVVRPDWPISALSRALERRTTIDCTVCFFPFSTFEAYEAFFLRSSSPACRRPTVAPALTQARLQSSTIYTRPVLPADASPELTAFAEGRCEIVSDDIPPAIAIFVTKTHPSVVAVIGRGGARDRDPNLCIQRVAPIPNAKPGWSFGTDWPRMGLANVATELCVDDHPSERRLVWIADDRRAKSYRWSINDKGDVQSHPVHTLRTKGFENALFLSHDGSRIMRSGRSGMAVWDVDALKTHGEGGHEIVGKERLAEADHTSRDVFENIELSGGAMPSRLVEHESFAKITVAKAHPAGGSQILAGYATGGVAGLDLQTQQVGTTFHQRGQKINTIATSASDPNAFVTASGDGVVRLYDARESTPKAIIKEGDGNLNCAIYEDIGGHPYIIFGTHNSQLIRVWDVRNRAPIYKLATGNNSVAALAWDAPSQTLVAVTHCPHFDGYDYRWAKIGRHGEEWVGGDRDGDEDGEDYEEDEDEYDETSFGWPKNAYHKETAFDVAFDCGDHRIFRYQFKHDANPKVLPKYGEGRPRSGYY</sequence>
<organism evidence="2 3">
    <name type="scientific">Mycena chlorophos</name>
    <name type="common">Agaric fungus</name>
    <name type="synonym">Agaricus chlorophos</name>
    <dbReference type="NCBI Taxonomy" id="658473"/>
    <lineage>
        <taxon>Eukaryota</taxon>
        <taxon>Fungi</taxon>
        <taxon>Dikarya</taxon>
        <taxon>Basidiomycota</taxon>
        <taxon>Agaricomycotina</taxon>
        <taxon>Agaricomycetes</taxon>
        <taxon>Agaricomycetidae</taxon>
        <taxon>Agaricales</taxon>
        <taxon>Marasmiineae</taxon>
        <taxon>Mycenaceae</taxon>
        <taxon>Mycena</taxon>
    </lineage>
</organism>
<name>A0ABQ0KWF4_MYCCL</name>
<reference evidence="2" key="1">
    <citation type="submission" date="2014-09" db="EMBL/GenBank/DDBJ databases">
        <title>Genome sequence of the luminous mushroom Mycena chlorophos for searching fungal bioluminescence genes.</title>
        <authorList>
            <person name="Tanaka Y."/>
            <person name="Kasuga D."/>
            <person name="Oba Y."/>
            <person name="Hase S."/>
            <person name="Sato K."/>
            <person name="Oba Y."/>
            <person name="Sakakibara Y."/>
        </authorList>
    </citation>
    <scope>NUCLEOTIDE SEQUENCE</scope>
</reference>
<dbReference type="Proteomes" id="UP000815677">
    <property type="component" value="Unassembled WGS sequence"/>
</dbReference>
<proteinExistence type="predicted"/>
<dbReference type="Gene3D" id="2.130.10.10">
    <property type="entry name" value="YVTN repeat-like/Quinoprotein amine dehydrogenase"/>
    <property type="match status" value="1"/>
</dbReference>
<accession>A0ABQ0KWF4</accession>
<evidence type="ECO:0000313" key="3">
    <source>
        <dbReference type="Proteomes" id="UP000815677"/>
    </source>
</evidence>
<dbReference type="InterPro" id="IPR015943">
    <property type="entry name" value="WD40/YVTN_repeat-like_dom_sf"/>
</dbReference>
<feature type="compositionally biased region" description="Acidic residues" evidence="1">
    <location>
        <begin position="481"/>
        <end position="498"/>
    </location>
</feature>
<dbReference type="SMART" id="SM00320">
    <property type="entry name" value="WD40"/>
    <property type="match status" value="3"/>
</dbReference>
<dbReference type="InterPro" id="IPR001680">
    <property type="entry name" value="WD40_rpt"/>
</dbReference>
<evidence type="ECO:0000313" key="2">
    <source>
        <dbReference type="EMBL" id="GAT43238.1"/>
    </source>
</evidence>